<keyword evidence="2" id="KW-1185">Reference proteome</keyword>
<dbReference type="AlphaFoldDB" id="S9P4C3"/>
<evidence type="ECO:0000313" key="1">
    <source>
        <dbReference type="EMBL" id="EPX59325.1"/>
    </source>
</evidence>
<protein>
    <submittedName>
        <fullName evidence="1">Uncharacterized protein</fullName>
    </submittedName>
</protein>
<gene>
    <name evidence="1" type="ORF">D187_002815</name>
</gene>
<dbReference type="Proteomes" id="UP000011682">
    <property type="component" value="Unassembled WGS sequence"/>
</dbReference>
<proteinExistence type="predicted"/>
<organism evidence="1 2">
    <name type="scientific">Cystobacter fuscus (strain ATCC 25194 / DSM 2262 / NBRC 100088 / M29)</name>
    <dbReference type="NCBI Taxonomy" id="1242864"/>
    <lineage>
        <taxon>Bacteria</taxon>
        <taxon>Pseudomonadati</taxon>
        <taxon>Myxococcota</taxon>
        <taxon>Myxococcia</taxon>
        <taxon>Myxococcales</taxon>
        <taxon>Cystobacterineae</taxon>
        <taxon>Archangiaceae</taxon>
        <taxon>Cystobacter</taxon>
    </lineage>
</organism>
<evidence type="ECO:0000313" key="2">
    <source>
        <dbReference type="Proteomes" id="UP000011682"/>
    </source>
</evidence>
<comment type="caution">
    <text evidence="1">The sequence shown here is derived from an EMBL/GenBank/DDBJ whole genome shotgun (WGS) entry which is preliminary data.</text>
</comment>
<sequence length="67" mass="7649">MGLTLYNGESNYREIAYQVNPGSSTMRVRYLRRGYKPHAGSLLFSTNSGVSWSPVARDMIFVTYPRK</sequence>
<dbReference type="EMBL" id="ANAH02000017">
    <property type="protein sequence ID" value="EPX59325.1"/>
    <property type="molecule type" value="Genomic_DNA"/>
</dbReference>
<name>S9P4C3_CYSF2</name>
<accession>S9P4C3</accession>
<reference evidence="1" key="1">
    <citation type="submission" date="2013-05" db="EMBL/GenBank/DDBJ databases">
        <title>Genome assembly of Cystobacter fuscus DSM 2262.</title>
        <authorList>
            <person name="Sharma G."/>
            <person name="Khatri I."/>
            <person name="Kaur C."/>
            <person name="Mayilraj S."/>
            <person name="Subramanian S."/>
        </authorList>
    </citation>
    <scope>NUCLEOTIDE SEQUENCE [LARGE SCALE GENOMIC DNA]</scope>
    <source>
        <strain evidence="1">DSM 2262</strain>
    </source>
</reference>